<feature type="chain" id="PRO_5027566138" evidence="1">
    <location>
        <begin position="18"/>
        <end position="407"/>
    </location>
</feature>
<sequence length="407" mass="47301">MKTILITLMILSTIVNAVSVTTDKSAYTAEEPIVVSYKSVVGEKKNWMALYKETDNNDWKNVRQWTWVNGSEGTHTFERLAKGNYEVRVFYNNTYRDEAKSKFSITSSNISIVTTSNKYTTEPITFSLYGFNENQKDWVGIYPKGSTVDWVNVIDWKWADDISHFNALPVGEYELRGFFKNSFHIEAKVPFTVTKRNANMQEFIEKAKTHCLEGDNSTATVLCANDNNTVYIFNREDSNAYIYPRDGYNFTEFVRYFDLFKISLKDESTETLRTERVELMGWHVKKSEVFFKKFENSPIYLTKTYKQSADETGDYYIQSGNKSVRLSMWYEWDNLIQYNTLKVSEDSKKLSMTLIDSSADTKTAKVYDISDLDNMKLISEKTTDIPWELANLVRTKGEYTLDENGEY</sequence>
<dbReference type="AlphaFoldDB" id="A0A6S6SVF4"/>
<gene>
    <name evidence="2" type="ORF">HELGO_WM15622</name>
</gene>
<feature type="signal peptide" evidence="1">
    <location>
        <begin position="1"/>
        <end position="17"/>
    </location>
</feature>
<evidence type="ECO:0000256" key="1">
    <source>
        <dbReference type="SAM" id="SignalP"/>
    </source>
</evidence>
<proteinExistence type="predicted"/>
<keyword evidence="1" id="KW-0732">Signal</keyword>
<organism evidence="2">
    <name type="scientific">uncultured Sulfurovum sp</name>
    <dbReference type="NCBI Taxonomy" id="269237"/>
    <lineage>
        <taxon>Bacteria</taxon>
        <taxon>Pseudomonadati</taxon>
        <taxon>Campylobacterota</taxon>
        <taxon>Epsilonproteobacteria</taxon>
        <taxon>Campylobacterales</taxon>
        <taxon>Sulfurovaceae</taxon>
        <taxon>Sulfurovum</taxon>
        <taxon>environmental samples</taxon>
    </lineage>
</organism>
<protein>
    <submittedName>
        <fullName evidence="2">No hits</fullName>
    </submittedName>
</protein>
<dbReference type="EMBL" id="CACVAP010000051">
    <property type="protein sequence ID" value="CAA6806988.1"/>
    <property type="molecule type" value="Genomic_DNA"/>
</dbReference>
<name>A0A6S6SVF4_9BACT</name>
<reference evidence="2" key="1">
    <citation type="submission" date="2020-01" db="EMBL/GenBank/DDBJ databases">
        <authorList>
            <person name="Meier V. D."/>
            <person name="Meier V D."/>
        </authorList>
    </citation>
    <scope>NUCLEOTIDE SEQUENCE</scope>
    <source>
        <strain evidence="2">HLG_WM_MAG_06</strain>
    </source>
</reference>
<accession>A0A6S6SVF4</accession>
<evidence type="ECO:0000313" key="2">
    <source>
        <dbReference type="EMBL" id="CAA6806988.1"/>
    </source>
</evidence>